<reference evidence="10 11" key="1">
    <citation type="submission" date="2023-03" db="EMBL/GenBank/DDBJ databases">
        <title>High-quality genome of Scylla paramamosain provides insights in environmental adaptation.</title>
        <authorList>
            <person name="Zhang L."/>
        </authorList>
    </citation>
    <scope>NUCLEOTIDE SEQUENCE [LARGE SCALE GENOMIC DNA]</scope>
    <source>
        <strain evidence="10">LZ_2023a</strain>
        <tissue evidence="10">Muscle</tissue>
    </source>
</reference>
<evidence type="ECO:0000256" key="3">
    <source>
        <dbReference type="ARBA" id="ARBA00022553"/>
    </source>
</evidence>
<keyword evidence="4 9" id="KW-0812">Transmembrane</keyword>
<keyword evidence="5 9" id="KW-1133">Transmembrane helix</keyword>
<evidence type="ECO:0000256" key="2">
    <source>
        <dbReference type="ARBA" id="ARBA00019449"/>
    </source>
</evidence>
<feature type="transmembrane region" description="Helical" evidence="9">
    <location>
        <begin position="238"/>
        <end position="257"/>
    </location>
</feature>
<comment type="subcellular location">
    <subcellularLocation>
        <location evidence="1">Membrane</location>
        <topology evidence="1">Multi-pass membrane protein</topology>
    </subcellularLocation>
</comment>
<dbReference type="AlphaFoldDB" id="A0AAW0T3M4"/>
<protein>
    <recommendedName>
        <fullName evidence="2">Tumor protein p53-inducible protein 11</fullName>
    </recommendedName>
    <alternativeName>
        <fullName evidence="7">p53-induced gene 11 protein</fullName>
    </alternativeName>
</protein>
<feature type="transmembrane region" description="Helical" evidence="9">
    <location>
        <begin position="198"/>
        <end position="218"/>
    </location>
</feature>
<feature type="transmembrane region" description="Helical" evidence="9">
    <location>
        <begin position="318"/>
        <end position="337"/>
    </location>
</feature>
<feature type="compositionally biased region" description="Polar residues" evidence="8">
    <location>
        <begin position="1"/>
        <end position="14"/>
    </location>
</feature>
<dbReference type="EMBL" id="JARAKH010000039">
    <property type="protein sequence ID" value="KAK8381807.1"/>
    <property type="molecule type" value="Genomic_DNA"/>
</dbReference>
<evidence type="ECO:0000256" key="6">
    <source>
        <dbReference type="ARBA" id="ARBA00023136"/>
    </source>
</evidence>
<dbReference type="Pfam" id="PF14936">
    <property type="entry name" value="p53-inducible11"/>
    <property type="match status" value="1"/>
</dbReference>
<evidence type="ECO:0000256" key="9">
    <source>
        <dbReference type="SAM" id="Phobius"/>
    </source>
</evidence>
<keyword evidence="6 9" id="KW-0472">Membrane</keyword>
<name>A0AAW0T3M4_SCYPA</name>
<accession>A0AAW0T3M4</accession>
<dbReference type="Proteomes" id="UP001487740">
    <property type="component" value="Unassembled WGS sequence"/>
</dbReference>
<feature type="compositionally biased region" description="Gly residues" evidence="8">
    <location>
        <begin position="32"/>
        <end position="42"/>
    </location>
</feature>
<keyword evidence="3" id="KW-0597">Phosphoprotein</keyword>
<evidence type="ECO:0000256" key="1">
    <source>
        <dbReference type="ARBA" id="ARBA00004141"/>
    </source>
</evidence>
<feature type="compositionally biased region" description="Basic and acidic residues" evidence="8">
    <location>
        <begin position="140"/>
        <end position="152"/>
    </location>
</feature>
<evidence type="ECO:0000256" key="7">
    <source>
        <dbReference type="ARBA" id="ARBA00032100"/>
    </source>
</evidence>
<evidence type="ECO:0000256" key="4">
    <source>
        <dbReference type="ARBA" id="ARBA00022692"/>
    </source>
</evidence>
<feature type="compositionally biased region" description="Low complexity" evidence="8">
    <location>
        <begin position="43"/>
        <end position="52"/>
    </location>
</feature>
<feature type="compositionally biased region" description="Polar residues" evidence="8">
    <location>
        <begin position="108"/>
        <end position="120"/>
    </location>
</feature>
<dbReference type="PANTHER" id="PTHR31584:SF1">
    <property type="entry name" value="TUMOR PROTEIN P53-INDUCIBLE PROTEIN 11"/>
    <property type="match status" value="1"/>
</dbReference>
<dbReference type="InterPro" id="IPR028266">
    <property type="entry name" value="TP53I11"/>
</dbReference>
<dbReference type="GO" id="GO:0016020">
    <property type="term" value="C:membrane"/>
    <property type="evidence" value="ECO:0007669"/>
    <property type="project" value="UniProtKB-SubCell"/>
</dbReference>
<comment type="caution">
    <text evidence="10">The sequence shown here is derived from an EMBL/GenBank/DDBJ whole genome shotgun (WGS) entry which is preliminary data.</text>
</comment>
<dbReference type="PANTHER" id="PTHR31584">
    <property type="entry name" value="TUMOR PROTEIN P53-INDUCIBLE PROTEIN 11"/>
    <property type="match status" value="1"/>
</dbReference>
<keyword evidence="11" id="KW-1185">Reference proteome</keyword>
<evidence type="ECO:0000256" key="5">
    <source>
        <dbReference type="ARBA" id="ARBA00022989"/>
    </source>
</evidence>
<feature type="region of interest" description="Disordered" evidence="8">
    <location>
        <begin position="1"/>
        <end position="66"/>
    </location>
</feature>
<evidence type="ECO:0000313" key="11">
    <source>
        <dbReference type="Proteomes" id="UP001487740"/>
    </source>
</evidence>
<feature type="transmembrane region" description="Helical" evidence="9">
    <location>
        <begin position="269"/>
        <end position="288"/>
    </location>
</feature>
<feature type="region of interest" description="Disordered" evidence="8">
    <location>
        <begin position="84"/>
        <end position="156"/>
    </location>
</feature>
<evidence type="ECO:0000313" key="10">
    <source>
        <dbReference type="EMBL" id="KAK8381807.1"/>
    </source>
</evidence>
<evidence type="ECO:0000256" key="8">
    <source>
        <dbReference type="SAM" id="MobiDB-lite"/>
    </source>
</evidence>
<gene>
    <name evidence="10" type="ORF">O3P69_015077</name>
</gene>
<feature type="compositionally biased region" description="Low complexity" evidence="8">
    <location>
        <begin position="90"/>
        <end position="106"/>
    </location>
</feature>
<proteinExistence type="predicted"/>
<sequence>MSGTSTASEQIQQTAGGAGGGAAAGGVAAAAIGGGGGGGGGSTAPPSAVGAAADGGGAAGGGTGSTASAVSLSAAALAQEGSDGLGALKGSSPGGSPYRGSPRGGPTLTRSQTLGPNAASSLDEKRERPSGLSRVFNPPKLERKHSSGDLHSRLKTRKILGVGETDNGDIHRSKISQVLGHNEHLYVKLPRGFWSAHVAMGVGVTLEAGLLLLTPGLASRLGLMPCGDDDDDDDDTTASRVAGAALAGLCVFVWSLLGTSDKHYARTMLLSMLTYQILSICVTAGAALTQQEPTLVVEEEGGAAEGRDGEESLLGSRLALFVGLRALMCLLCLAYFYSIAGYAPIRGTKPTGFRQPSHLQKDQ</sequence>
<feature type="compositionally biased region" description="Gly residues" evidence="8">
    <location>
        <begin position="53"/>
        <end position="64"/>
    </location>
</feature>
<organism evidence="10 11">
    <name type="scientific">Scylla paramamosain</name>
    <name type="common">Mud crab</name>
    <dbReference type="NCBI Taxonomy" id="85552"/>
    <lineage>
        <taxon>Eukaryota</taxon>
        <taxon>Metazoa</taxon>
        <taxon>Ecdysozoa</taxon>
        <taxon>Arthropoda</taxon>
        <taxon>Crustacea</taxon>
        <taxon>Multicrustacea</taxon>
        <taxon>Malacostraca</taxon>
        <taxon>Eumalacostraca</taxon>
        <taxon>Eucarida</taxon>
        <taxon>Decapoda</taxon>
        <taxon>Pleocyemata</taxon>
        <taxon>Brachyura</taxon>
        <taxon>Eubrachyura</taxon>
        <taxon>Portunoidea</taxon>
        <taxon>Portunidae</taxon>
        <taxon>Portuninae</taxon>
        <taxon>Scylla</taxon>
    </lineage>
</organism>